<dbReference type="Proteomes" id="UP000887579">
    <property type="component" value="Unplaced"/>
</dbReference>
<dbReference type="WBParaSite" id="ES5_v2.g14557.t1">
    <property type="protein sequence ID" value="ES5_v2.g14557.t1"/>
    <property type="gene ID" value="ES5_v2.g14557"/>
</dbReference>
<organism evidence="1 2">
    <name type="scientific">Panagrolaimus sp. ES5</name>
    <dbReference type="NCBI Taxonomy" id="591445"/>
    <lineage>
        <taxon>Eukaryota</taxon>
        <taxon>Metazoa</taxon>
        <taxon>Ecdysozoa</taxon>
        <taxon>Nematoda</taxon>
        <taxon>Chromadorea</taxon>
        <taxon>Rhabditida</taxon>
        <taxon>Tylenchina</taxon>
        <taxon>Panagrolaimomorpha</taxon>
        <taxon>Panagrolaimoidea</taxon>
        <taxon>Panagrolaimidae</taxon>
        <taxon>Panagrolaimus</taxon>
    </lineage>
</organism>
<name>A0AC34FCL4_9BILA</name>
<evidence type="ECO:0000313" key="2">
    <source>
        <dbReference type="WBParaSite" id="ES5_v2.g14557.t1"/>
    </source>
</evidence>
<proteinExistence type="predicted"/>
<accession>A0AC34FCL4</accession>
<reference evidence="2" key="1">
    <citation type="submission" date="2022-11" db="UniProtKB">
        <authorList>
            <consortium name="WormBaseParasite"/>
        </authorList>
    </citation>
    <scope>IDENTIFICATION</scope>
</reference>
<evidence type="ECO:0000313" key="1">
    <source>
        <dbReference type="Proteomes" id="UP000887579"/>
    </source>
</evidence>
<sequence length="105" mass="11722">MMLVSIGFIASGIAAFIDPNGSIGQVYTRVIDVSVESSNPELKINEETAVKLIAAFTIICFVIGLGIYVWFIHVVYKFYVYLRDLHQARENSDLSMKYSPKITVA</sequence>
<protein>
    <submittedName>
        <fullName evidence="2">Uncharacterized protein</fullName>
    </submittedName>
</protein>